<reference evidence="2 3" key="1">
    <citation type="submission" date="2018-08" db="EMBL/GenBank/DDBJ databases">
        <title>Genomic Encyclopedia of Archaeal and Bacterial Type Strains, Phase II (KMG-II): from individual species to whole genera.</title>
        <authorList>
            <person name="Goeker M."/>
        </authorList>
    </citation>
    <scope>NUCLEOTIDE SEQUENCE [LARGE SCALE GENOMIC DNA]</scope>
    <source>
        <strain evidence="2 3">DSM 17905</strain>
    </source>
</reference>
<feature type="domain" description="FRG" evidence="1">
    <location>
        <begin position="23"/>
        <end position="156"/>
    </location>
</feature>
<accession>A0A3D9UA07</accession>
<dbReference type="Proteomes" id="UP000256294">
    <property type="component" value="Unassembled WGS sequence"/>
</dbReference>
<dbReference type="EMBL" id="QTUB01000001">
    <property type="protein sequence ID" value="REF26057.1"/>
    <property type="molecule type" value="Genomic_DNA"/>
</dbReference>
<dbReference type="SMART" id="SM00901">
    <property type="entry name" value="FRG"/>
    <property type="match status" value="1"/>
</dbReference>
<proteinExistence type="predicted"/>
<keyword evidence="3" id="KW-1185">Reference proteome</keyword>
<evidence type="ECO:0000313" key="3">
    <source>
        <dbReference type="Proteomes" id="UP000256294"/>
    </source>
</evidence>
<dbReference type="Pfam" id="PF08867">
    <property type="entry name" value="FRG"/>
    <property type="match status" value="1"/>
</dbReference>
<dbReference type="RefSeq" id="WP_115825512.1">
    <property type="nucleotide sequence ID" value="NZ_QTUB01000001.1"/>
</dbReference>
<evidence type="ECO:0000313" key="2">
    <source>
        <dbReference type="EMBL" id="REF26057.1"/>
    </source>
</evidence>
<protein>
    <submittedName>
        <fullName evidence="2">FRG domain-containing protein</fullName>
    </submittedName>
</protein>
<comment type="caution">
    <text evidence="2">The sequence shown here is derived from an EMBL/GenBank/DDBJ whole genome shotgun (WGS) entry which is preliminary data.</text>
</comment>
<gene>
    <name evidence="2" type="ORF">BDD26_0622</name>
</gene>
<evidence type="ECO:0000259" key="1">
    <source>
        <dbReference type="SMART" id="SM00901"/>
    </source>
</evidence>
<dbReference type="AlphaFoldDB" id="A0A3D9UA07"/>
<sequence>MNNITEITCVGDYLRVVKTLSPQNGNVFYRGQRDSCYAINSSLSRLLKDTKIKPIEVLSYNSYQGTLKSINISKYELADELYSTFKEKHIVYPDVNIINGYSMNDIDLHVTAQHYGLSTRVIDWTYSPLIALYFATEKEKGNGIENEKGEKDAAVFMIWNEKCNKLDVCSSERFFRRIEAEKKVHKKISDECEAFYSAHGHQYENEKDALKIYIYDFYKKIKGYIDDLEYGSPIKLNSFCHLIDLIKKHDNLDKDAFRDELLNFSIMFPCESSNYSRSNASINIFNDHKIMIEPLPINQRVKNQQGVLMFCNKIEGDIYPLSEFNEQNTINHIDDESLSKISKNTGLLKIIIPKDSIKSIRNELELYGLSKAWIRIISAISEKGGQLL</sequence>
<dbReference type="InterPro" id="IPR014966">
    <property type="entry name" value="FRG-dom"/>
</dbReference>
<name>A0A3D9UA07_9GAMM</name>
<organism evidence="2 3">
    <name type="scientific">Xenorhabdus cabanillasii</name>
    <dbReference type="NCBI Taxonomy" id="351673"/>
    <lineage>
        <taxon>Bacteria</taxon>
        <taxon>Pseudomonadati</taxon>
        <taxon>Pseudomonadota</taxon>
        <taxon>Gammaproteobacteria</taxon>
        <taxon>Enterobacterales</taxon>
        <taxon>Morganellaceae</taxon>
        <taxon>Xenorhabdus</taxon>
    </lineage>
</organism>